<evidence type="ECO:0000313" key="6">
    <source>
        <dbReference type="Proteomes" id="UP001345963"/>
    </source>
</evidence>
<feature type="compositionally biased region" description="Low complexity" evidence="3">
    <location>
        <begin position="289"/>
        <end position="298"/>
    </location>
</feature>
<organism evidence="5 6">
    <name type="scientific">Ataeniobius toweri</name>
    <dbReference type="NCBI Taxonomy" id="208326"/>
    <lineage>
        <taxon>Eukaryota</taxon>
        <taxon>Metazoa</taxon>
        <taxon>Chordata</taxon>
        <taxon>Craniata</taxon>
        <taxon>Vertebrata</taxon>
        <taxon>Euteleostomi</taxon>
        <taxon>Actinopterygii</taxon>
        <taxon>Neopterygii</taxon>
        <taxon>Teleostei</taxon>
        <taxon>Neoteleostei</taxon>
        <taxon>Acanthomorphata</taxon>
        <taxon>Ovalentaria</taxon>
        <taxon>Atherinomorphae</taxon>
        <taxon>Cyprinodontiformes</taxon>
        <taxon>Goodeidae</taxon>
        <taxon>Ataeniobius</taxon>
    </lineage>
</organism>
<accession>A0ABU7AW05</accession>
<name>A0ABU7AW05_9TELE</name>
<feature type="compositionally biased region" description="Acidic residues" evidence="3">
    <location>
        <begin position="107"/>
        <end position="145"/>
    </location>
</feature>
<proteinExistence type="predicted"/>
<dbReference type="InterPro" id="IPR036860">
    <property type="entry name" value="SH2_dom_sf"/>
</dbReference>
<dbReference type="PRINTS" id="PR00401">
    <property type="entry name" value="SH2DOMAIN"/>
</dbReference>
<keyword evidence="1 2" id="KW-0727">SH2 domain</keyword>
<dbReference type="InterPro" id="IPR000980">
    <property type="entry name" value="SH2"/>
</dbReference>
<dbReference type="PANTHER" id="PTHR14098:SF1">
    <property type="entry name" value="LYMPHOCYTE CYTOSOLIC PROTEIN 2"/>
    <property type="match status" value="1"/>
</dbReference>
<evidence type="ECO:0000313" key="5">
    <source>
        <dbReference type="EMBL" id="MED6241814.1"/>
    </source>
</evidence>
<dbReference type="PANTHER" id="PTHR14098">
    <property type="entry name" value="SH2 DOMAIN CONTAINING PROTEIN"/>
    <property type="match status" value="1"/>
</dbReference>
<feature type="compositionally biased region" description="Basic and acidic residues" evidence="3">
    <location>
        <begin position="270"/>
        <end position="279"/>
    </location>
</feature>
<dbReference type="Gene3D" id="1.10.150.50">
    <property type="entry name" value="Transcription Factor, Ets-1"/>
    <property type="match status" value="1"/>
</dbReference>
<feature type="compositionally biased region" description="Pro residues" evidence="3">
    <location>
        <begin position="185"/>
        <end position="195"/>
    </location>
</feature>
<dbReference type="SUPFAM" id="SSF55550">
    <property type="entry name" value="SH2 domain"/>
    <property type="match status" value="1"/>
</dbReference>
<keyword evidence="6" id="KW-1185">Reference proteome</keyword>
<sequence>MMKAYVQILQLHLKSAARWLKVSAKKSSQKSMNLPGCDKVVLKNSINGSRFVNLTDNDLQKFPKLHAPMISKLSSEIHKNVKKGGLFGKKSTPKYNEPAEMNTDGGWGEDEFDDEEFDDDYESPYSDDEDDRDYESPNEEQDPGNDYEPPPSEPAEDLTHKLCPSQPIGDGDYIDRRDNNMSTRGPPPALCPRPPNSTLSAPTGRMPGESLSRRDPSPHGAGRPPGNFPSGPPKVCRDSKPGRDSRNTRSPVRGPQYNSADRPGAQSWRPKQDASDPPRSKPPGLPPFSSSVNRSNSSARGAPPSRFDGHREQTQDVPKHNTFPLHKSLPPRPGIPGPVPQQASCLPPSIPSSASLPHKLQSAIAEHRGSMVGSSRPPPPAAAATGVLDPQWYVGKVTRGQAEGCLKQVDKDGAYLVRDSTRQQPNQPFTLMVFYQDKVYNIQIRQQNQQFQLGTGLKAQEFFPSVSDIISHYSQSPLVLIDAKNRSSSQQNQCLLSDPAAYYMTGQNWS</sequence>
<dbReference type="Gene3D" id="3.30.505.10">
    <property type="entry name" value="SH2 domain"/>
    <property type="match status" value="1"/>
</dbReference>
<protein>
    <recommendedName>
        <fullName evidence="4">SH2 domain-containing protein</fullName>
    </recommendedName>
</protein>
<feature type="compositionally biased region" description="Low complexity" evidence="3">
    <location>
        <begin position="343"/>
        <end position="355"/>
    </location>
</feature>
<feature type="region of interest" description="Disordered" evidence="3">
    <location>
        <begin position="83"/>
        <end position="355"/>
    </location>
</feature>
<comment type="caution">
    <text evidence="5">The sequence shown here is derived from an EMBL/GenBank/DDBJ whole genome shotgun (WGS) entry which is preliminary data.</text>
</comment>
<reference evidence="5 6" key="1">
    <citation type="submission" date="2021-07" db="EMBL/GenBank/DDBJ databases">
        <authorList>
            <person name="Palmer J.M."/>
        </authorList>
    </citation>
    <scope>NUCLEOTIDE SEQUENCE [LARGE SCALE GENOMIC DNA]</scope>
    <source>
        <strain evidence="5 6">AT_MEX2019</strain>
        <tissue evidence="5">Muscle</tissue>
    </source>
</reference>
<dbReference type="PROSITE" id="PS50001">
    <property type="entry name" value="SH2"/>
    <property type="match status" value="1"/>
</dbReference>
<feature type="compositionally biased region" description="Basic and acidic residues" evidence="3">
    <location>
        <begin position="235"/>
        <end position="247"/>
    </location>
</feature>
<evidence type="ECO:0000256" key="1">
    <source>
        <dbReference type="ARBA" id="ARBA00022999"/>
    </source>
</evidence>
<dbReference type="InterPro" id="IPR051751">
    <property type="entry name" value="Immunoreceptor_sig_adapters"/>
</dbReference>
<evidence type="ECO:0000256" key="2">
    <source>
        <dbReference type="PROSITE-ProRule" id="PRU00191"/>
    </source>
</evidence>
<dbReference type="SMART" id="SM00252">
    <property type="entry name" value="SH2"/>
    <property type="match status" value="1"/>
</dbReference>
<dbReference type="EMBL" id="JAHUTI010030185">
    <property type="protein sequence ID" value="MED6241814.1"/>
    <property type="molecule type" value="Genomic_DNA"/>
</dbReference>
<dbReference type="Proteomes" id="UP001345963">
    <property type="component" value="Unassembled WGS sequence"/>
</dbReference>
<feature type="domain" description="SH2" evidence="4">
    <location>
        <begin position="392"/>
        <end position="500"/>
    </location>
</feature>
<evidence type="ECO:0000259" key="4">
    <source>
        <dbReference type="PROSITE" id="PS50001"/>
    </source>
</evidence>
<feature type="compositionally biased region" description="Pro residues" evidence="3">
    <location>
        <begin position="330"/>
        <end position="339"/>
    </location>
</feature>
<gene>
    <name evidence="5" type="ORF">ATANTOWER_027724</name>
</gene>
<dbReference type="InterPro" id="IPR013761">
    <property type="entry name" value="SAM/pointed_sf"/>
</dbReference>
<dbReference type="Pfam" id="PF00017">
    <property type="entry name" value="SH2"/>
    <property type="match status" value="1"/>
</dbReference>
<evidence type="ECO:0000256" key="3">
    <source>
        <dbReference type="SAM" id="MobiDB-lite"/>
    </source>
</evidence>
<feature type="compositionally biased region" description="Basic and acidic residues" evidence="3">
    <location>
        <begin position="307"/>
        <end position="319"/>
    </location>
</feature>